<reference evidence="1" key="1">
    <citation type="submission" date="2018-02" db="EMBL/GenBank/DDBJ databases">
        <title>The genomes of Aspergillus section Nigri reveals drivers in fungal speciation.</title>
        <authorList>
            <consortium name="DOE Joint Genome Institute"/>
            <person name="Vesth T.C."/>
            <person name="Nybo J."/>
            <person name="Theobald S."/>
            <person name="Brandl J."/>
            <person name="Frisvad J.C."/>
            <person name="Nielsen K.F."/>
            <person name="Lyhne E.K."/>
            <person name="Kogle M.E."/>
            <person name="Kuo A."/>
            <person name="Riley R."/>
            <person name="Clum A."/>
            <person name="Nolan M."/>
            <person name="Lipzen A."/>
            <person name="Salamov A."/>
            <person name="Henrissat B."/>
            <person name="Wiebenga A."/>
            <person name="De vries R.P."/>
            <person name="Grigoriev I.V."/>
            <person name="Mortensen U.H."/>
            <person name="Andersen M.R."/>
            <person name="Baker S.E."/>
        </authorList>
    </citation>
    <scope>NUCLEOTIDE SEQUENCE</scope>
    <source>
        <strain evidence="1">CBS 621.78</strain>
    </source>
</reference>
<keyword evidence="2" id="KW-1185">Reference proteome</keyword>
<protein>
    <submittedName>
        <fullName evidence="1">Uncharacterized protein</fullName>
    </submittedName>
</protein>
<dbReference type="EMBL" id="KZ825349">
    <property type="protein sequence ID" value="RAH44970.1"/>
    <property type="molecule type" value="Genomic_DNA"/>
</dbReference>
<organism evidence="1 2">
    <name type="scientific">Aspergillus brunneoviolaceus CBS 621.78</name>
    <dbReference type="NCBI Taxonomy" id="1450534"/>
    <lineage>
        <taxon>Eukaryota</taxon>
        <taxon>Fungi</taxon>
        <taxon>Dikarya</taxon>
        <taxon>Ascomycota</taxon>
        <taxon>Pezizomycotina</taxon>
        <taxon>Eurotiomycetes</taxon>
        <taxon>Eurotiomycetidae</taxon>
        <taxon>Eurotiales</taxon>
        <taxon>Aspergillaceae</taxon>
        <taxon>Aspergillus</taxon>
        <taxon>Aspergillus subgen. Circumdati</taxon>
    </lineage>
</organism>
<evidence type="ECO:0000313" key="2">
    <source>
        <dbReference type="Proteomes" id="UP000249057"/>
    </source>
</evidence>
<evidence type="ECO:0000313" key="1">
    <source>
        <dbReference type="EMBL" id="RAH44970.1"/>
    </source>
</evidence>
<sequence length="69" mass="7551">MSDARGTQPCYLHQASPSLSMLSTLRNKRMSGARASTDGVSVQNTNSQQTLTTRFTNMTPTQCNQDLIT</sequence>
<name>A0ACD1G6T8_9EURO</name>
<proteinExistence type="predicted"/>
<accession>A0ACD1G6T8</accession>
<dbReference type="Proteomes" id="UP000249057">
    <property type="component" value="Unassembled WGS sequence"/>
</dbReference>
<gene>
    <name evidence="1" type="ORF">BO95DRAFT_443692</name>
</gene>